<feature type="region of interest" description="Disordered" evidence="1">
    <location>
        <begin position="1"/>
        <end position="31"/>
    </location>
</feature>
<proteinExistence type="predicted"/>
<evidence type="ECO:0000313" key="2">
    <source>
        <dbReference type="EMBL" id="KAK4171659.1"/>
    </source>
</evidence>
<keyword evidence="3" id="KW-1185">Reference proteome</keyword>
<dbReference type="EMBL" id="MU866525">
    <property type="protein sequence ID" value="KAK4171659.1"/>
    <property type="molecule type" value="Genomic_DNA"/>
</dbReference>
<sequence length="271" mass="30609">MSSQPALSTSVTAETSPREETAKMRSTQSLFRRSNTRPFRVFVEEISRLDGTLIDQFDPVEGQTPLHLALLVTAISRWETVRNWEEIIDVLLSARADTFRADNAGNNCLHFLAPGLDKGATHRKRFQRFLDIGLDINAANAKGETHAFHYLRQAQRDQNAAWQWLLDCGAQPIVKDSRGRGLLHVVAKHEIDVVLFAKLPEKWGLDPPATDNERMMSSLDVAAAFSNSSVMSLFEKGEGSVLVEKARATMKALRKRGSYYHYYDDDEDDDW</sequence>
<dbReference type="Gene3D" id="1.25.40.20">
    <property type="entry name" value="Ankyrin repeat-containing domain"/>
    <property type="match status" value="1"/>
</dbReference>
<feature type="compositionally biased region" description="Polar residues" evidence="1">
    <location>
        <begin position="1"/>
        <end position="15"/>
    </location>
</feature>
<accession>A0AAN6VXK5</accession>
<protein>
    <submittedName>
        <fullName evidence="2">Uncharacterized protein</fullName>
    </submittedName>
</protein>
<reference evidence="2" key="2">
    <citation type="submission" date="2023-05" db="EMBL/GenBank/DDBJ databases">
        <authorList>
            <consortium name="Lawrence Berkeley National Laboratory"/>
            <person name="Steindorff A."/>
            <person name="Hensen N."/>
            <person name="Bonometti L."/>
            <person name="Westerberg I."/>
            <person name="Brannstrom I.O."/>
            <person name="Guillou S."/>
            <person name="Cros-Aarteil S."/>
            <person name="Calhoun S."/>
            <person name="Haridas S."/>
            <person name="Kuo A."/>
            <person name="Mondo S."/>
            <person name="Pangilinan J."/>
            <person name="Riley R."/>
            <person name="Labutti K."/>
            <person name="Andreopoulos B."/>
            <person name="Lipzen A."/>
            <person name="Chen C."/>
            <person name="Yanf M."/>
            <person name="Daum C."/>
            <person name="Ng V."/>
            <person name="Clum A."/>
            <person name="Ohm R."/>
            <person name="Martin F."/>
            <person name="Silar P."/>
            <person name="Natvig D."/>
            <person name="Lalanne C."/>
            <person name="Gautier V."/>
            <person name="Ament-Velasquez S.L."/>
            <person name="Kruys A."/>
            <person name="Hutchinson M.I."/>
            <person name="Powell A.J."/>
            <person name="Barry K."/>
            <person name="Miller A.N."/>
            <person name="Grigoriev I.V."/>
            <person name="Debuchy R."/>
            <person name="Gladieux P."/>
            <person name="Thoren M.H."/>
            <person name="Johannesson H."/>
        </authorList>
    </citation>
    <scope>NUCLEOTIDE SEQUENCE</scope>
    <source>
        <strain evidence="2">CBS 892.96</strain>
    </source>
</reference>
<organism evidence="2 3">
    <name type="scientific">Triangularia setosa</name>
    <dbReference type="NCBI Taxonomy" id="2587417"/>
    <lineage>
        <taxon>Eukaryota</taxon>
        <taxon>Fungi</taxon>
        <taxon>Dikarya</taxon>
        <taxon>Ascomycota</taxon>
        <taxon>Pezizomycotina</taxon>
        <taxon>Sordariomycetes</taxon>
        <taxon>Sordariomycetidae</taxon>
        <taxon>Sordariales</taxon>
        <taxon>Podosporaceae</taxon>
        <taxon>Triangularia</taxon>
    </lineage>
</organism>
<reference evidence="2" key="1">
    <citation type="journal article" date="2023" name="Mol. Phylogenet. Evol.">
        <title>Genome-scale phylogeny and comparative genomics of the fungal order Sordariales.</title>
        <authorList>
            <person name="Hensen N."/>
            <person name="Bonometti L."/>
            <person name="Westerberg I."/>
            <person name="Brannstrom I.O."/>
            <person name="Guillou S."/>
            <person name="Cros-Aarteil S."/>
            <person name="Calhoun S."/>
            <person name="Haridas S."/>
            <person name="Kuo A."/>
            <person name="Mondo S."/>
            <person name="Pangilinan J."/>
            <person name="Riley R."/>
            <person name="LaButti K."/>
            <person name="Andreopoulos B."/>
            <person name="Lipzen A."/>
            <person name="Chen C."/>
            <person name="Yan M."/>
            <person name="Daum C."/>
            <person name="Ng V."/>
            <person name="Clum A."/>
            <person name="Steindorff A."/>
            <person name="Ohm R.A."/>
            <person name="Martin F."/>
            <person name="Silar P."/>
            <person name="Natvig D.O."/>
            <person name="Lalanne C."/>
            <person name="Gautier V."/>
            <person name="Ament-Velasquez S.L."/>
            <person name="Kruys A."/>
            <person name="Hutchinson M.I."/>
            <person name="Powell A.J."/>
            <person name="Barry K."/>
            <person name="Miller A.N."/>
            <person name="Grigoriev I.V."/>
            <person name="Debuchy R."/>
            <person name="Gladieux P."/>
            <person name="Hiltunen Thoren M."/>
            <person name="Johannesson H."/>
        </authorList>
    </citation>
    <scope>NUCLEOTIDE SEQUENCE</scope>
    <source>
        <strain evidence="2">CBS 892.96</strain>
    </source>
</reference>
<gene>
    <name evidence="2" type="ORF">QBC36DRAFT_339539</name>
</gene>
<evidence type="ECO:0000256" key="1">
    <source>
        <dbReference type="SAM" id="MobiDB-lite"/>
    </source>
</evidence>
<name>A0AAN6VXK5_9PEZI</name>
<dbReference type="InterPro" id="IPR036770">
    <property type="entry name" value="Ankyrin_rpt-contain_sf"/>
</dbReference>
<comment type="caution">
    <text evidence="2">The sequence shown here is derived from an EMBL/GenBank/DDBJ whole genome shotgun (WGS) entry which is preliminary data.</text>
</comment>
<dbReference type="Proteomes" id="UP001302321">
    <property type="component" value="Unassembled WGS sequence"/>
</dbReference>
<evidence type="ECO:0000313" key="3">
    <source>
        <dbReference type="Proteomes" id="UP001302321"/>
    </source>
</evidence>
<dbReference type="SUPFAM" id="SSF48403">
    <property type="entry name" value="Ankyrin repeat"/>
    <property type="match status" value="1"/>
</dbReference>
<dbReference type="AlphaFoldDB" id="A0AAN6VXK5"/>